<sequence length="324" mass="37388">MFKFTSRVKILYRYKSTEATNETPLKQGPPFTPKVGNLLNEVKKSYLRNTETVVSASIEKHQQNAGHLPTWKRLLGEKVIDTFSLDMDRIRSGAIAGTLYYEMAKQQGLFVADPKGKLTAQQVQESMPVTAKFYYNDLQLPTTFSQWFQITALHVWMLFVRMRAMPKAIGREYQQKLVDTVFSDMEKRLAYEMRISSGSIIERYKKDFNLQLRGSVMSYDEGFYLDDATLASALWRNLFAGREDIDPTYLEQLVHYIRTQLYVMENISDFDFSRGRFFFINPALRYEPLSNADIAEIKEVAKMARTDAAVVNPSDKTSLSSEGW</sequence>
<dbReference type="EMBL" id="QVQA01000311">
    <property type="protein sequence ID" value="KAF5092878.1"/>
    <property type="molecule type" value="Genomic_DNA"/>
</dbReference>
<accession>A0ACB6UYP2</accession>
<proteinExistence type="predicted"/>
<comment type="caution">
    <text evidence="1">The sequence shown here is derived from an EMBL/GenBank/DDBJ whole genome shotgun (WGS) entry which is preliminary data.</text>
</comment>
<organism evidence="1 2">
    <name type="scientific">Geotrichum galactomycetum</name>
    <dbReference type="NCBI Taxonomy" id="27317"/>
    <lineage>
        <taxon>Eukaryota</taxon>
        <taxon>Fungi</taxon>
        <taxon>Dikarya</taxon>
        <taxon>Ascomycota</taxon>
        <taxon>Saccharomycotina</taxon>
        <taxon>Dipodascomycetes</taxon>
        <taxon>Dipodascales</taxon>
        <taxon>Dipodascaceae</taxon>
        <taxon>Geotrichum</taxon>
    </lineage>
</organism>
<name>A0ACB6UYP2_9ASCO</name>
<keyword evidence="2" id="KW-1185">Reference proteome</keyword>
<gene>
    <name evidence="1" type="ORF">D0Z00_004365</name>
</gene>
<reference evidence="1 2" key="1">
    <citation type="journal article" date="2020" name="Front. Microbiol.">
        <title>Phenotypic and Genetic Characterization of the Cheese Ripening Yeast Geotrichum candidum.</title>
        <authorList>
            <person name="Perkins V."/>
            <person name="Vignola S."/>
            <person name="Lessard M.H."/>
            <person name="Plante P.L."/>
            <person name="Corbeil J."/>
            <person name="Dugat-Bony E."/>
            <person name="Frenette M."/>
            <person name="Labrie S."/>
        </authorList>
    </citation>
    <scope>NUCLEOTIDE SEQUENCE [LARGE SCALE GENOMIC DNA]</scope>
    <source>
        <strain evidence="1 2">LMA-1147</strain>
    </source>
</reference>
<protein>
    <submittedName>
        <fullName evidence="1">Uncharacterized protein</fullName>
    </submittedName>
</protein>
<evidence type="ECO:0000313" key="1">
    <source>
        <dbReference type="EMBL" id="KAF5092878.1"/>
    </source>
</evidence>
<dbReference type="Proteomes" id="UP000744676">
    <property type="component" value="Unassembled WGS sequence"/>
</dbReference>
<evidence type="ECO:0000313" key="2">
    <source>
        <dbReference type="Proteomes" id="UP000744676"/>
    </source>
</evidence>